<dbReference type="InterPro" id="IPR001451">
    <property type="entry name" value="Hexapep"/>
</dbReference>
<dbReference type="InterPro" id="IPR047324">
    <property type="entry name" value="LbH_gamma_CA-like"/>
</dbReference>
<keyword evidence="2" id="KW-1185">Reference proteome</keyword>
<dbReference type="InterPro" id="IPR050484">
    <property type="entry name" value="Transf_Hexapept/Carb_Anhydrase"/>
</dbReference>
<evidence type="ECO:0000313" key="2">
    <source>
        <dbReference type="Proteomes" id="UP000430345"/>
    </source>
</evidence>
<dbReference type="OrthoDB" id="9803036at2"/>
<dbReference type="PANTHER" id="PTHR13061">
    <property type="entry name" value="DYNACTIN SUBUNIT P25"/>
    <property type="match status" value="1"/>
</dbReference>
<sequence length="167" mass="17918">MIIEVKGIKPNIDKEAFIAHSADIIGNVLIDKNSSIWFGTVLRGDINYIHIGEGSNIQDNSSVHVDYNYPVKIGNGVTIGHGAIIHGCTIEDECLIGMGAIILNGAIIGKNTIIAAGSLISQNKVIPEGVLVMGSPGKVVRELSKEEIEHIKASKQNYIDASNLYKK</sequence>
<dbReference type="SUPFAM" id="SSF51161">
    <property type="entry name" value="Trimeric LpxA-like enzymes"/>
    <property type="match status" value="1"/>
</dbReference>
<dbReference type="Proteomes" id="UP000430345">
    <property type="component" value="Unassembled WGS sequence"/>
</dbReference>
<organism evidence="1 2">
    <name type="scientific">Clostridium tarantellae</name>
    <dbReference type="NCBI Taxonomy" id="39493"/>
    <lineage>
        <taxon>Bacteria</taxon>
        <taxon>Bacillati</taxon>
        <taxon>Bacillota</taxon>
        <taxon>Clostridia</taxon>
        <taxon>Eubacteriales</taxon>
        <taxon>Clostridiaceae</taxon>
        <taxon>Clostridium</taxon>
    </lineage>
</organism>
<dbReference type="Gene3D" id="2.160.10.10">
    <property type="entry name" value="Hexapeptide repeat proteins"/>
    <property type="match status" value="1"/>
</dbReference>
<protein>
    <submittedName>
        <fullName evidence="1">Gamma carbonic anhydrase family protein</fullName>
    </submittedName>
</protein>
<dbReference type="CDD" id="cd04645">
    <property type="entry name" value="LbH_gamma_CA_like"/>
    <property type="match status" value="1"/>
</dbReference>
<dbReference type="Pfam" id="PF00132">
    <property type="entry name" value="Hexapep"/>
    <property type="match status" value="1"/>
</dbReference>
<reference evidence="1 2" key="1">
    <citation type="submission" date="2019-10" db="EMBL/GenBank/DDBJ databases">
        <title>The Genome Sequence of Clostridium tarantellae Isolated from Fish Brain.</title>
        <authorList>
            <person name="Bano L."/>
            <person name="Kiel M."/>
            <person name="Sales G."/>
            <person name="Doxey A.C."/>
            <person name="Mansfield M.J."/>
            <person name="Schiavone M."/>
            <person name="Rossetto O."/>
            <person name="Pirazzini M."/>
            <person name="Dobrindt U."/>
            <person name="Montecucco C."/>
        </authorList>
    </citation>
    <scope>NUCLEOTIDE SEQUENCE [LARGE SCALE GENOMIC DNA]</scope>
    <source>
        <strain evidence="1 2">DSM 3997</strain>
    </source>
</reference>
<evidence type="ECO:0000313" key="1">
    <source>
        <dbReference type="EMBL" id="MPQ44922.1"/>
    </source>
</evidence>
<dbReference type="RefSeq" id="WP_152891801.1">
    <property type="nucleotide sequence ID" value="NZ_WHJC01000359.1"/>
</dbReference>
<accession>A0A6I1MRU9</accession>
<dbReference type="EMBL" id="WHJC01000359">
    <property type="protein sequence ID" value="MPQ44922.1"/>
    <property type="molecule type" value="Genomic_DNA"/>
</dbReference>
<dbReference type="InterPro" id="IPR011004">
    <property type="entry name" value="Trimer_LpxA-like_sf"/>
</dbReference>
<name>A0A6I1MRU9_9CLOT</name>
<comment type="caution">
    <text evidence="1">The sequence shown here is derived from an EMBL/GenBank/DDBJ whole genome shotgun (WGS) entry which is preliminary data.</text>
</comment>
<dbReference type="AlphaFoldDB" id="A0A6I1MRU9"/>
<proteinExistence type="predicted"/>
<dbReference type="PANTHER" id="PTHR13061:SF29">
    <property type="entry name" value="GAMMA CARBONIC ANHYDRASE-LIKE 1, MITOCHONDRIAL-RELATED"/>
    <property type="match status" value="1"/>
</dbReference>
<gene>
    <name evidence="1" type="ORF">GBZ86_14370</name>
</gene>